<name>A0A4Y5YFT0_9GAMM</name>
<sequence>MNNDLNLQKMMNAFDELDFEQRTTTNLENARNKQQMTAYINSLDFSIRRLKILQESVNDIVEQKQLDLVKQEHIQTYKTKIINLSRKYNISYQDVINIMAQLSHK</sequence>
<accession>A0A4Y5YFT0</accession>
<dbReference type="AlphaFoldDB" id="A0A4Y5YFT0"/>
<dbReference type="EMBL" id="CP041036">
    <property type="protein sequence ID" value="QDE31468.1"/>
    <property type="molecule type" value="Genomic_DNA"/>
</dbReference>
<dbReference type="RefSeq" id="WP_137226945.1">
    <property type="nucleotide sequence ID" value="NZ_CP041036.1"/>
</dbReference>
<organism evidence="1 2">
    <name type="scientific">Shewanella polaris</name>
    <dbReference type="NCBI Taxonomy" id="2588449"/>
    <lineage>
        <taxon>Bacteria</taxon>
        <taxon>Pseudomonadati</taxon>
        <taxon>Pseudomonadota</taxon>
        <taxon>Gammaproteobacteria</taxon>
        <taxon>Alteromonadales</taxon>
        <taxon>Shewanellaceae</taxon>
        <taxon>Shewanella</taxon>
    </lineage>
</organism>
<evidence type="ECO:0000313" key="2">
    <source>
        <dbReference type="Proteomes" id="UP000319809"/>
    </source>
</evidence>
<evidence type="ECO:0000313" key="1">
    <source>
        <dbReference type="EMBL" id="QDE31468.1"/>
    </source>
</evidence>
<dbReference type="KEGG" id="spol:FH971_11125"/>
<reference evidence="1 2" key="1">
    <citation type="submission" date="2019-06" db="EMBL/GenBank/DDBJ databases">
        <title>The genome of Shewanella sp. SM1901.</title>
        <authorList>
            <person name="Cha Q."/>
        </authorList>
    </citation>
    <scope>NUCLEOTIDE SEQUENCE [LARGE SCALE GENOMIC DNA]</scope>
    <source>
        <strain evidence="1 2">SM1901</strain>
    </source>
</reference>
<keyword evidence="2" id="KW-1185">Reference proteome</keyword>
<gene>
    <name evidence="1" type="ORF">FH971_11125</name>
</gene>
<protein>
    <submittedName>
        <fullName evidence="1">Uncharacterized protein</fullName>
    </submittedName>
</protein>
<proteinExistence type="predicted"/>
<dbReference type="Proteomes" id="UP000319809">
    <property type="component" value="Chromosome"/>
</dbReference>